<dbReference type="InterPro" id="IPR002301">
    <property type="entry name" value="Ile-tRNA-ligase"/>
</dbReference>
<name>A9UP01_MONBE</name>
<dbReference type="PRINTS" id="PR00984">
    <property type="entry name" value="TRNASYNTHILE"/>
</dbReference>
<evidence type="ECO:0000256" key="6">
    <source>
        <dbReference type="ARBA" id="ARBA00022917"/>
    </source>
</evidence>
<dbReference type="FunFam" id="3.40.50.620:FF:000023">
    <property type="entry name" value="Isoleucyl-tRNA synthetase,cytoplasmic"/>
    <property type="match status" value="1"/>
</dbReference>
<dbReference type="Pfam" id="PF07647">
    <property type="entry name" value="SAM_2"/>
    <property type="match status" value="1"/>
</dbReference>
<evidence type="ECO:0000256" key="9">
    <source>
        <dbReference type="ARBA" id="ARBA00048359"/>
    </source>
</evidence>
<organism evidence="12 13">
    <name type="scientific">Monosiga brevicollis</name>
    <name type="common">Choanoflagellate</name>
    <dbReference type="NCBI Taxonomy" id="81824"/>
    <lineage>
        <taxon>Eukaryota</taxon>
        <taxon>Choanoflagellata</taxon>
        <taxon>Craspedida</taxon>
        <taxon>Salpingoecidae</taxon>
        <taxon>Monosiga</taxon>
    </lineage>
</organism>
<evidence type="ECO:0000313" key="12">
    <source>
        <dbReference type="EMBL" id="EDQ92788.1"/>
    </source>
</evidence>
<dbReference type="InterPro" id="IPR002300">
    <property type="entry name" value="aa-tRNA-synth_Ia"/>
</dbReference>
<keyword evidence="6 10" id="KW-0648">Protein biosynthesis</keyword>
<dbReference type="GO" id="GO:0004822">
    <property type="term" value="F:isoleucine-tRNA ligase activity"/>
    <property type="evidence" value="ECO:0000318"/>
    <property type="project" value="GO_Central"/>
</dbReference>
<reference evidence="12 13" key="1">
    <citation type="journal article" date="2008" name="Nature">
        <title>The genome of the choanoflagellate Monosiga brevicollis and the origin of metazoans.</title>
        <authorList>
            <consortium name="JGI Sequencing"/>
            <person name="King N."/>
            <person name="Westbrook M.J."/>
            <person name="Young S.L."/>
            <person name="Kuo A."/>
            <person name="Abedin M."/>
            <person name="Chapman J."/>
            <person name="Fairclough S."/>
            <person name="Hellsten U."/>
            <person name="Isogai Y."/>
            <person name="Letunic I."/>
            <person name="Marr M."/>
            <person name="Pincus D."/>
            <person name="Putnam N."/>
            <person name="Rokas A."/>
            <person name="Wright K.J."/>
            <person name="Zuzow R."/>
            <person name="Dirks W."/>
            <person name="Good M."/>
            <person name="Goodstein D."/>
            <person name="Lemons D."/>
            <person name="Li W."/>
            <person name="Lyons J.B."/>
            <person name="Morris A."/>
            <person name="Nichols S."/>
            <person name="Richter D.J."/>
            <person name="Salamov A."/>
            <person name="Bork P."/>
            <person name="Lim W.A."/>
            <person name="Manning G."/>
            <person name="Miller W.T."/>
            <person name="McGinnis W."/>
            <person name="Shapiro H."/>
            <person name="Tjian R."/>
            <person name="Grigoriev I.V."/>
            <person name="Rokhsar D."/>
        </authorList>
    </citation>
    <scope>NUCLEOTIDE SEQUENCE [LARGE SCALE GENOMIC DNA]</scope>
    <source>
        <strain evidence="13">MX1 / ATCC 50154</strain>
    </source>
</reference>
<keyword evidence="13" id="KW-1185">Reference proteome</keyword>
<evidence type="ECO:0000256" key="3">
    <source>
        <dbReference type="ARBA" id="ARBA00022598"/>
    </source>
</evidence>
<dbReference type="SMART" id="SM00454">
    <property type="entry name" value="SAM"/>
    <property type="match status" value="1"/>
</dbReference>
<evidence type="ECO:0000259" key="11">
    <source>
        <dbReference type="PROSITE" id="PS50105"/>
    </source>
</evidence>
<dbReference type="GO" id="GO:0006428">
    <property type="term" value="P:isoleucyl-tRNA aminoacylation"/>
    <property type="evidence" value="ECO:0000318"/>
    <property type="project" value="GO_Central"/>
</dbReference>
<comment type="similarity">
    <text evidence="1 10">Belongs to the class-I aminoacyl-tRNA synthetase family.</text>
</comment>
<dbReference type="GeneID" id="5888121"/>
<dbReference type="InterPro" id="IPR001412">
    <property type="entry name" value="aa-tRNA-synth_I_CS"/>
</dbReference>
<dbReference type="STRING" id="81824.A9UP01"/>
<evidence type="ECO:0000256" key="5">
    <source>
        <dbReference type="ARBA" id="ARBA00022840"/>
    </source>
</evidence>
<dbReference type="Gene3D" id="1.10.150.50">
    <property type="entry name" value="Transcription Factor, Ets-1"/>
    <property type="match status" value="1"/>
</dbReference>
<dbReference type="GO" id="GO:0000049">
    <property type="term" value="F:tRNA binding"/>
    <property type="evidence" value="ECO:0007669"/>
    <property type="project" value="InterPro"/>
</dbReference>
<dbReference type="PROSITE" id="PS50105">
    <property type="entry name" value="SAM_DOMAIN"/>
    <property type="match status" value="1"/>
</dbReference>
<dbReference type="InterPro" id="IPR013155">
    <property type="entry name" value="M/V/L/I-tRNA-synth_anticd-bd"/>
</dbReference>
<dbReference type="PANTHER" id="PTHR42780">
    <property type="entry name" value="SOLEUCYL-TRNA SYNTHETASE"/>
    <property type="match status" value="1"/>
</dbReference>
<keyword evidence="3 10" id="KW-0436">Ligase</keyword>
<dbReference type="FunFam" id="3.40.50.620:FF:000133">
    <property type="entry name" value="Isoleucyl-tRNA synthetase, cytoplasmic"/>
    <property type="match status" value="1"/>
</dbReference>
<dbReference type="Pfam" id="PF00133">
    <property type="entry name" value="tRNA-synt_1"/>
    <property type="match status" value="1"/>
</dbReference>
<dbReference type="NCBIfam" id="TIGR00392">
    <property type="entry name" value="ileS"/>
    <property type="match status" value="1"/>
</dbReference>
<dbReference type="InterPro" id="IPR013761">
    <property type="entry name" value="SAM/pointed_sf"/>
</dbReference>
<evidence type="ECO:0000256" key="7">
    <source>
        <dbReference type="ARBA" id="ARBA00023146"/>
    </source>
</evidence>
<dbReference type="InterPro" id="IPR009080">
    <property type="entry name" value="tRNAsynth_Ia_anticodon-bd"/>
</dbReference>
<keyword evidence="7 10" id="KW-0030">Aminoacyl-tRNA synthetase</keyword>
<evidence type="ECO:0000256" key="1">
    <source>
        <dbReference type="ARBA" id="ARBA00005594"/>
    </source>
</evidence>
<dbReference type="InterPro" id="IPR014729">
    <property type="entry name" value="Rossmann-like_a/b/a_fold"/>
</dbReference>
<evidence type="ECO:0000313" key="13">
    <source>
        <dbReference type="Proteomes" id="UP000001357"/>
    </source>
</evidence>
<dbReference type="EMBL" id="CH991543">
    <property type="protein sequence ID" value="EDQ92788.1"/>
    <property type="molecule type" value="Genomic_DNA"/>
</dbReference>
<dbReference type="SUPFAM" id="SSF47769">
    <property type="entry name" value="SAM/Pointed domain"/>
    <property type="match status" value="1"/>
</dbReference>
<dbReference type="InterPro" id="IPR023586">
    <property type="entry name" value="Ile-tRNA-ligase_type2"/>
</dbReference>
<dbReference type="Gene3D" id="1.10.730.10">
    <property type="entry name" value="Isoleucyl-tRNA Synthetase, Domain 1"/>
    <property type="match status" value="1"/>
</dbReference>
<feature type="domain" description="SAM" evidence="11">
    <location>
        <begin position="816"/>
        <end position="879"/>
    </location>
</feature>
<dbReference type="OMA" id="LLTYWNT"/>
<dbReference type="FunFam" id="1.10.150.50:FF:000146">
    <property type="entry name" value="Phosphatidylinositol 3-kinase regulatory subunit alpha-like Protein"/>
    <property type="match status" value="1"/>
</dbReference>
<dbReference type="InterPro" id="IPR033709">
    <property type="entry name" value="Anticodon_Ile_ABEc"/>
</dbReference>
<dbReference type="FunCoup" id="A9UP01">
    <property type="interactions" value="1496"/>
</dbReference>
<dbReference type="GO" id="GO:0002161">
    <property type="term" value="F:aminoacyl-tRNA deacylase activity"/>
    <property type="evidence" value="ECO:0007669"/>
    <property type="project" value="InterPro"/>
</dbReference>
<keyword evidence="5 10" id="KW-0067">ATP-binding</keyword>
<dbReference type="PANTHER" id="PTHR42780:SF1">
    <property type="entry name" value="ISOLEUCINE--TRNA LIGASE, CYTOPLASMIC"/>
    <property type="match status" value="1"/>
</dbReference>
<gene>
    <name evidence="12" type="ORF">MONBRDRAFT_19043</name>
</gene>
<keyword evidence="4 10" id="KW-0547">Nucleotide-binding</keyword>
<evidence type="ECO:0000256" key="2">
    <source>
        <dbReference type="ARBA" id="ARBA00013165"/>
    </source>
</evidence>
<sequence length="1182" mass="135235">METEILKLWTDMNAFQTSLEFSRGRPEYNFYDGPPFATGTPHYGHLLAGTIKDVVTRFAHQTGHHVERRFGWDTHGVPVEFEIDKKLGISGSADVEKMGIAKYNEECRSIVMRYADEWRYTVNRLGRWIDFDNDYKTLYPWFMESVWWVFKQIFDKDMVYRGFKVMPFSTALSTPLSNFEANQDMHDVDDPAVTVSFKLVDEDAAFLAWTTTPWTLPSNLALCVHPTLDYVKFRDTKRERVYIALKSRLFGKGCLYKEGDKSVEIIEEFKGETLRGRRYEPLFPYFKRLEDRAFKVLVDTYVTDDSGTGIVHNAPGHGEDDYRVCLAAGVVTATDIPCPLDDCGKYTDEVSDYKGMYIKDADNVIIKRLKDEGKMFQAGRVKHAYAHCWRSGTPLVRKTVDSWFIRVEDIKDKLVQNNQNTYWVPQNIRDGRFHNWLADARDWAFSRNRFWGTPIPIWVSEDYEEVVCIGSIEELKELSGRTDIEDLHREHLDDITIPSKQGKGVLRRVPQVFDCWFESGSMPYAQVHYPFENKERFEKNFPADFIAEGVDQTRGWFYTLMVISTLLFDQPPWKNLIVNGLVLAGDGKKMSKRLKNYPDPNLVLEEDGADALRLYLITSPAVRAENLRFERKGVQALIKDVFLPWLNAFRFFEQQAERWKQAVGRPFTFDSAKACPSTNKMDKWILAFTQDLIRFVKQEMAAYRLYTVVPKLLSFVDNLTNWFIRFNRKRLKGANSDDDAALALWALGEVLMTMSVTMGPFTPFFAEWMYQHMRPFVVTASASTTTRGHKVSTSSDIALTLHQGPMTAAAEAVAEWSLDNVNAWLSSNELEDYQELFASNGLTGADLVDLSHDDLLSMGVNRCTDRKRILRAARKLMQGSAPPSPRRVATPAAASGSDNVRTINGVREDASVHFQLIPEPKSVYLDETIVRAFEAMKRVVEAGRIVRERENIPIKYPLQELVIVSKTPFLLDDIRHLEEYILSELNVQRITLSADESPYNVTLKGQPDSRNLGVRFKNDYKAIHKAVIGLSHEALQGYQTNGSIEVCGHTLSGTDISLRYEFAAGTESKYRAQTDNDILVLLNVEQNRDMLEEGYARELVNRVQKLRKQGNITPTDTIRVFFRMIQDDTEVQLAEVIKNRAAFITESVGFKLEEGAPEGLTVSVEGEQTIKNAKFQLAIVKL</sequence>
<dbReference type="Pfam" id="PF08264">
    <property type="entry name" value="Anticodon_1"/>
    <property type="match status" value="1"/>
</dbReference>
<dbReference type="SUPFAM" id="SSF50677">
    <property type="entry name" value="ValRS/IleRS/LeuRS editing domain"/>
    <property type="match status" value="1"/>
</dbReference>
<dbReference type="eggNOG" id="KOG0434">
    <property type="taxonomic scope" value="Eukaryota"/>
</dbReference>
<dbReference type="Pfam" id="PF19302">
    <property type="entry name" value="DUF5915"/>
    <property type="match status" value="1"/>
</dbReference>
<dbReference type="Gene3D" id="3.40.50.620">
    <property type="entry name" value="HUPs"/>
    <property type="match status" value="2"/>
</dbReference>
<evidence type="ECO:0000256" key="10">
    <source>
        <dbReference type="RuleBase" id="RU363035"/>
    </source>
</evidence>
<dbReference type="CDD" id="cd09487">
    <property type="entry name" value="SAM_superfamily"/>
    <property type="match status" value="1"/>
</dbReference>
<dbReference type="KEGG" id="mbr:MONBRDRAFT_19043"/>
<dbReference type="GO" id="GO:0005524">
    <property type="term" value="F:ATP binding"/>
    <property type="evidence" value="ECO:0007669"/>
    <property type="project" value="UniProtKB-KW"/>
</dbReference>
<protein>
    <recommendedName>
        <fullName evidence="2">isoleucine--tRNA ligase</fullName>
        <ecNumber evidence="2">6.1.1.5</ecNumber>
    </recommendedName>
    <alternativeName>
        <fullName evidence="8">Isoleucyl-tRNA synthetase</fullName>
    </alternativeName>
</protein>
<dbReference type="EC" id="6.1.1.5" evidence="2"/>
<dbReference type="RefSeq" id="XP_001742550.1">
    <property type="nucleotide sequence ID" value="XM_001742498.1"/>
</dbReference>
<accession>A9UP01</accession>
<dbReference type="SUPFAM" id="SSF47323">
    <property type="entry name" value="Anticodon-binding domain of a subclass of class I aminoacyl-tRNA synthetases"/>
    <property type="match status" value="2"/>
</dbReference>
<dbReference type="InParanoid" id="A9UP01"/>
<dbReference type="InterPro" id="IPR009008">
    <property type="entry name" value="Val/Leu/Ile-tRNA-synth_edit"/>
</dbReference>
<proteinExistence type="inferred from homology"/>
<dbReference type="AlphaFoldDB" id="A9UP01"/>
<dbReference type="PROSITE" id="PS00178">
    <property type="entry name" value="AA_TRNA_LIGASE_I"/>
    <property type="match status" value="1"/>
</dbReference>
<evidence type="ECO:0000256" key="4">
    <source>
        <dbReference type="ARBA" id="ARBA00022741"/>
    </source>
</evidence>
<dbReference type="SUPFAM" id="SSF52374">
    <property type="entry name" value="Nucleotidylyl transferase"/>
    <property type="match status" value="1"/>
</dbReference>
<dbReference type="Proteomes" id="UP000001357">
    <property type="component" value="Unassembled WGS sequence"/>
</dbReference>
<comment type="catalytic activity">
    <reaction evidence="9">
        <text>tRNA(Ile) + L-isoleucine + ATP = L-isoleucyl-tRNA(Ile) + AMP + diphosphate</text>
        <dbReference type="Rhea" id="RHEA:11060"/>
        <dbReference type="Rhea" id="RHEA-COMP:9666"/>
        <dbReference type="Rhea" id="RHEA-COMP:9695"/>
        <dbReference type="ChEBI" id="CHEBI:30616"/>
        <dbReference type="ChEBI" id="CHEBI:33019"/>
        <dbReference type="ChEBI" id="CHEBI:58045"/>
        <dbReference type="ChEBI" id="CHEBI:78442"/>
        <dbReference type="ChEBI" id="CHEBI:78528"/>
        <dbReference type="ChEBI" id="CHEBI:456215"/>
        <dbReference type="EC" id="6.1.1.5"/>
    </reaction>
</comment>
<dbReference type="InterPro" id="IPR001660">
    <property type="entry name" value="SAM"/>
</dbReference>
<dbReference type="CDD" id="cd07961">
    <property type="entry name" value="Anticodon_Ia_Ile_ABEc"/>
    <property type="match status" value="1"/>
</dbReference>
<dbReference type="CDD" id="cd00818">
    <property type="entry name" value="IleRS_core"/>
    <property type="match status" value="1"/>
</dbReference>
<evidence type="ECO:0000256" key="8">
    <source>
        <dbReference type="ARBA" id="ARBA00032665"/>
    </source>
</evidence>